<feature type="transmembrane region" description="Helical" evidence="6">
    <location>
        <begin position="432"/>
        <end position="455"/>
    </location>
</feature>
<dbReference type="InterPro" id="IPR011701">
    <property type="entry name" value="MFS"/>
</dbReference>
<evidence type="ECO:0000256" key="2">
    <source>
        <dbReference type="ARBA" id="ARBA00022448"/>
    </source>
</evidence>
<dbReference type="SUPFAM" id="SSF103473">
    <property type="entry name" value="MFS general substrate transporter"/>
    <property type="match status" value="1"/>
</dbReference>
<dbReference type="KEGG" id="cten:18249944"/>
<dbReference type="GO" id="GO:0022857">
    <property type="term" value="F:transmembrane transporter activity"/>
    <property type="evidence" value="ECO:0007669"/>
    <property type="project" value="InterPro"/>
</dbReference>
<gene>
    <name evidence="8" type="ORF">CANTEDRAFT_136158</name>
</gene>
<dbReference type="RefSeq" id="XP_006688392.1">
    <property type="nucleotide sequence ID" value="XM_006688329.1"/>
</dbReference>
<keyword evidence="4 6" id="KW-1133">Transmembrane helix</keyword>
<feature type="transmembrane region" description="Helical" evidence="6">
    <location>
        <begin position="12"/>
        <end position="36"/>
    </location>
</feature>
<feature type="transmembrane region" description="Helical" evidence="6">
    <location>
        <begin position="500"/>
        <end position="523"/>
    </location>
</feature>
<dbReference type="OrthoDB" id="10262656at2759"/>
<dbReference type="PRINTS" id="PR01035">
    <property type="entry name" value="TCRTETA"/>
</dbReference>
<keyword evidence="2" id="KW-0813">Transport</keyword>
<dbReference type="EMBL" id="GL996527">
    <property type="protein sequence ID" value="EGV62222.1"/>
    <property type="molecule type" value="Genomic_DNA"/>
</dbReference>
<feature type="domain" description="Major facilitator superfamily (MFS) profile" evidence="7">
    <location>
        <begin position="15"/>
        <end position="594"/>
    </location>
</feature>
<dbReference type="PANTHER" id="PTHR23504:SF15">
    <property type="entry name" value="MAJOR FACILITATOR SUPERFAMILY (MFS) PROFILE DOMAIN-CONTAINING PROTEIN"/>
    <property type="match status" value="1"/>
</dbReference>
<dbReference type="AlphaFoldDB" id="G3BBS0"/>
<dbReference type="PANTHER" id="PTHR23504">
    <property type="entry name" value="MAJOR FACILITATOR SUPERFAMILY DOMAIN-CONTAINING PROTEIN 10"/>
    <property type="match status" value="1"/>
</dbReference>
<dbReference type="InterPro" id="IPR001958">
    <property type="entry name" value="Tet-R_TetA/multi-R_MdtG-like"/>
</dbReference>
<keyword evidence="3 6" id="KW-0812">Transmembrane</keyword>
<dbReference type="GeneID" id="18249944"/>
<accession>G3BBS0</accession>
<name>G3BBS0_CANTC</name>
<keyword evidence="9" id="KW-1185">Reference proteome</keyword>
<feature type="transmembrane region" description="Helical" evidence="6">
    <location>
        <begin position="56"/>
        <end position="74"/>
    </location>
</feature>
<dbReference type="GO" id="GO:0016020">
    <property type="term" value="C:membrane"/>
    <property type="evidence" value="ECO:0007669"/>
    <property type="project" value="UniProtKB-SubCell"/>
</dbReference>
<keyword evidence="5 6" id="KW-0472">Membrane</keyword>
<dbReference type="PROSITE" id="PS50850">
    <property type="entry name" value="MFS"/>
    <property type="match status" value="1"/>
</dbReference>
<evidence type="ECO:0000259" key="7">
    <source>
        <dbReference type="PROSITE" id="PS50850"/>
    </source>
</evidence>
<dbReference type="Gene3D" id="1.20.1250.20">
    <property type="entry name" value="MFS general substrate transporter like domains"/>
    <property type="match status" value="2"/>
</dbReference>
<feature type="transmembrane region" description="Helical" evidence="6">
    <location>
        <begin position="382"/>
        <end position="400"/>
    </location>
</feature>
<dbReference type="HOGENOM" id="CLU_001265_54_5_1"/>
<evidence type="ECO:0000256" key="3">
    <source>
        <dbReference type="ARBA" id="ARBA00022692"/>
    </source>
</evidence>
<evidence type="ECO:0000256" key="4">
    <source>
        <dbReference type="ARBA" id="ARBA00022989"/>
    </source>
</evidence>
<dbReference type="InterPro" id="IPR020846">
    <property type="entry name" value="MFS_dom"/>
</dbReference>
<reference evidence="8 9" key="1">
    <citation type="journal article" date="2011" name="Proc. Natl. Acad. Sci. U.S.A.">
        <title>Comparative genomics of xylose-fermenting fungi for enhanced biofuel production.</title>
        <authorList>
            <person name="Wohlbach D.J."/>
            <person name="Kuo A."/>
            <person name="Sato T.K."/>
            <person name="Potts K.M."/>
            <person name="Salamov A.A."/>
            <person name="LaButti K.M."/>
            <person name="Sun H."/>
            <person name="Clum A."/>
            <person name="Pangilinan J.L."/>
            <person name="Lindquist E.A."/>
            <person name="Lucas S."/>
            <person name="Lapidus A."/>
            <person name="Jin M."/>
            <person name="Gunawan C."/>
            <person name="Balan V."/>
            <person name="Dale B.E."/>
            <person name="Jeffries T.W."/>
            <person name="Zinkel R."/>
            <person name="Barry K.W."/>
            <person name="Grigoriev I.V."/>
            <person name="Gasch A.P."/>
        </authorList>
    </citation>
    <scope>NUCLEOTIDE SEQUENCE [LARGE SCALE GENOMIC DNA]</scope>
    <source>
        <strain evidence="9">ATCC 10573 / BCRC 21748 / CBS 615 / JCM 9827 / NBRC 10315 / NRRL Y-1498 / VKM Y-70</strain>
    </source>
</reference>
<dbReference type="Pfam" id="PF07690">
    <property type="entry name" value="MFS_1"/>
    <property type="match status" value="1"/>
</dbReference>
<proteinExistence type="predicted"/>
<feature type="transmembrane region" description="Helical" evidence="6">
    <location>
        <begin position="535"/>
        <end position="558"/>
    </location>
</feature>
<dbReference type="InterPro" id="IPR036259">
    <property type="entry name" value="MFS_trans_sf"/>
</dbReference>
<protein>
    <recommendedName>
        <fullName evidence="7">Major facilitator superfamily (MFS) profile domain-containing protein</fullName>
    </recommendedName>
</protein>
<feature type="transmembrane region" description="Helical" evidence="6">
    <location>
        <begin position="467"/>
        <end position="488"/>
    </location>
</feature>
<feature type="transmembrane region" description="Helical" evidence="6">
    <location>
        <begin position="570"/>
        <end position="589"/>
    </location>
</feature>
<evidence type="ECO:0000313" key="8">
    <source>
        <dbReference type="EMBL" id="EGV62222.1"/>
    </source>
</evidence>
<dbReference type="eggNOG" id="KOG2615">
    <property type="taxonomic scope" value="Eukaryota"/>
</dbReference>
<evidence type="ECO:0000256" key="6">
    <source>
        <dbReference type="SAM" id="Phobius"/>
    </source>
</evidence>
<feature type="transmembrane region" description="Helical" evidence="6">
    <location>
        <begin position="112"/>
        <end position="132"/>
    </location>
</feature>
<evidence type="ECO:0000313" key="9">
    <source>
        <dbReference type="Proteomes" id="UP000000707"/>
    </source>
</evidence>
<feature type="transmembrane region" description="Helical" evidence="6">
    <location>
        <begin position="144"/>
        <end position="164"/>
    </location>
</feature>
<dbReference type="CDD" id="cd17330">
    <property type="entry name" value="MFS_SLC46_TetA_like"/>
    <property type="match status" value="1"/>
</dbReference>
<evidence type="ECO:0000256" key="5">
    <source>
        <dbReference type="ARBA" id="ARBA00023136"/>
    </source>
</evidence>
<evidence type="ECO:0000256" key="1">
    <source>
        <dbReference type="ARBA" id="ARBA00004141"/>
    </source>
</evidence>
<sequence length="601" mass="66883">MVSFRQQMKGFPVYQILVICLMRFSEPLSFTSLFPYVYFMIRDFGIAADETDISKYAGYLSSSFAFTQFIFTIQWGRLSDRIGRKYVLLIGLFGTSLSMLTFGFAPNYWVALSARTVMGAVNGNIAVLRTAIGELVTERKHQAVAFSTLPLLWNLGSVVGPLIGGSSFFTRPKPNGEAAAMAAVVSASGFAEWHDQFLDRHPYALSNVVVAVFLWFGMVIGFLFFEETHPQVKKQRDVGLDLGDAVLRWCGLTPKVRPWNKPEKSSTIEVGVDSEALVGSSESIGLLEDIDSDADMDPVQAPPQQLYSAIDDESEDDISIESVAMVGPLSRRMSNAIVKRYSSKSTITPQLSRTFSRLSGIAVDSDNDYDDAPLSEALTPRVVSLILASFLLAFHSIVYGEFLPVFLASSVRVDRLQFPFRITGGFGFDSDFIGTLFSTTGMCGVVVVIVVFPWLDRTFKSIHTYRATQLVFPVLYCMLPLYIFTLHQYNPKFGPNFTKVAFYCNAVAYQAINATAFPQLVLLVHRASPPRHRAFINGAALSMNSLARFIAPMTWGILMSYLDRKELGGFTWWILAMMAGVAMIQSFFLKEYDEDLKDPSD</sequence>
<feature type="transmembrane region" description="Helical" evidence="6">
    <location>
        <begin position="203"/>
        <end position="225"/>
    </location>
</feature>
<feature type="transmembrane region" description="Helical" evidence="6">
    <location>
        <begin position="86"/>
        <end position="106"/>
    </location>
</feature>
<organism evidence="9">
    <name type="scientific">Candida tenuis (strain ATCC 10573 / BCRC 21748 / CBS 615 / JCM 9827 / NBRC 10315 / NRRL Y-1498 / VKM Y-70)</name>
    <name type="common">Yeast</name>
    <name type="synonym">Yamadazyma tenuis</name>
    <dbReference type="NCBI Taxonomy" id="590646"/>
    <lineage>
        <taxon>Eukaryota</taxon>
        <taxon>Fungi</taxon>
        <taxon>Dikarya</taxon>
        <taxon>Ascomycota</taxon>
        <taxon>Saccharomycotina</taxon>
        <taxon>Pichiomycetes</taxon>
        <taxon>Debaryomycetaceae</taxon>
        <taxon>Yamadazyma</taxon>
    </lineage>
</organism>
<dbReference type="Proteomes" id="UP000000707">
    <property type="component" value="Unassembled WGS sequence"/>
</dbReference>
<comment type="subcellular location">
    <subcellularLocation>
        <location evidence="1">Membrane</location>
        <topology evidence="1">Multi-pass membrane protein</topology>
    </subcellularLocation>
</comment>